<dbReference type="GO" id="GO:0005975">
    <property type="term" value="P:carbohydrate metabolic process"/>
    <property type="evidence" value="ECO:0007669"/>
    <property type="project" value="UniProtKB-ARBA"/>
</dbReference>
<feature type="compositionally biased region" description="Low complexity" evidence="2">
    <location>
        <begin position="591"/>
        <end position="625"/>
    </location>
</feature>
<organism evidence="5 6">
    <name type="scientific">Nocardioides anomalus</name>
    <dbReference type="NCBI Taxonomy" id="2712223"/>
    <lineage>
        <taxon>Bacteria</taxon>
        <taxon>Bacillati</taxon>
        <taxon>Actinomycetota</taxon>
        <taxon>Actinomycetes</taxon>
        <taxon>Propionibacteriales</taxon>
        <taxon>Nocardioidaceae</taxon>
        <taxon>Nocardioides</taxon>
    </lineage>
</organism>
<protein>
    <submittedName>
        <fullName evidence="5">Uncharacterized protein</fullName>
    </submittedName>
</protein>
<sequence>MTRLRHLLGATALAALTTALLALPPALPAQALSNLWATWTPITGTANDYALRMQQASPGFPGASVASDSRAGAQLVSGASTFLGPGTPPGATYGTSRNSPYLNLRPLADRPTSPSTTTYTFDHPTPDTGWAFVLGDVDADQVEVRAVDATGARVSAAEVDSWFRGPFNYAGGADQPTWDAASSTLVGNPTRTDTDGASGWFEPDVRLSALTFVFTQRAGFPVYQTWFVSRARPLGGTVDDVSTVGACPVQSLVLTLVSPWGETLATTSPDATGAYSFGEWATQAGYTVRLTAPASCAVVGPSAAPLDNRGSDGSPASRGDFEVRQVIPQPISGTVTDTGGHPVPGVTVTLTRPGGGTVTQTTGPDGTYLFDDNAMGAGYSVAVTVPPGYAAGPGGTTITGLTVASVPLVDRDFVLQSLPSVSGQVTGGGDGLGGITVTLTPAGGGPSLTTVTAGDGTYSFPHVPPGTVTLTITAPPGYGGATTRTTPVGAVDVTQQDFALTRPGTVTGTVTDAGGPVGGVSVVVDGPGGPQSLTTDAGGGYLADGLAPGAYTVTVTPPAGSTVAGAGVLTTTITAAGEVRGGLDFVLAAPASPSATPSATTSASPSASPTAAPTTRTPHPQPSGTGTPGSGGPGGTGNTGDQDGGASALPDTGGPSWFLAPVAAGLLLAGAALLLRERHRRSTRPRQGEPGAASR</sequence>
<dbReference type="Proteomes" id="UP000502996">
    <property type="component" value="Chromosome"/>
</dbReference>
<dbReference type="RefSeq" id="WP_165232704.1">
    <property type="nucleotide sequence ID" value="NZ_CP049257.1"/>
</dbReference>
<accession>A0A6G6WE26</accession>
<evidence type="ECO:0000313" key="5">
    <source>
        <dbReference type="EMBL" id="QIG43355.1"/>
    </source>
</evidence>
<evidence type="ECO:0000256" key="1">
    <source>
        <dbReference type="ARBA" id="ARBA00022729"/>
    </source>
</evidence>
<dbReference type="AlphaFoldDB" id="A0A6G6WE26"/>
<dbReference type="InterPro" id="IPR013783">
    <property type="entry name" value="Ig-like_fold"/>
</dbReference>
<dbReference type="InterPro" id="IPR051417">
    <property type="entry name" value="SDr/BOS_complex"/>
</dbReference>
<proteinExistence type="predicted"/>
<keyword evidence="3" id="KW-1133">Transmembrane helix</keyword>
<dbReference type="PROSITE" id="PS51318">
    <property type="entry name" value="TAT"/>
    <property type="match status" value="1"/>
</dbReference>
<dbReference type="PANTHER" id="PTHR23303">
    <property type="entry name" value="CARBOXYPEPTIDASE REGULATORY REGION-CONTAINING"/>
    <property type="match status" value="1"/>
</dbReference>
<dbReference type="Gene3D" id="2.60.40.10">
    <property type="entry name" value="Immunoglobulins"/>
    <property type="match status" value="2"/>
</dbReference>
<reference evidence="5 6" key="1">
    <citation type="submission" date="2020-02" db="EMBL/GenBank/DDBJ databases">
        <title>Full genome sequence of Nocardioides sp. R-3366.</title>
        <authorList>
            <person name="Im W.-T."/>
        </authorList>
    </citation>
    <scope>NUCLEOTIDE SEQUENCE [LARGE SCALE GENOMIC DNA]</scope>
    <source>
        <strain evidence="5 6">R-3366</strain>
    </source>
</reference>
<evidence type="ECO:0000313" key="6">
    <source>
        <dbReference type="Proteomes" id="UP000502996"/>
    </source>
</evidence>
<dbReference type="SUPFAM" id="SSF49478">
    <property type="entry name" value="Cna protein B-type domain"/>
    <property type="match status" value="2"/>
</dbReference>
<feature type="region of interest" description="Disordered" evidence="2">
    <location>
        <begin position="591"/>
        <end position="656"/>
    </location>
</feature>
<keyword evidence="6" id="KW-1185">Reference proteome</keyword>
<dbReference type="KEGG" id="nano:G5V58_11785"/>
<feature type="compositionally biased region" description="Gly residues" evidence="2">
    <location>
        <begin position="626"/>
        <end position="638"/>
    </location>
</feature>
<feature type="transmembrane region" description="Helical" evidence="3">
    <location>
        <begin position="657"/>
        <end position="675"/>
    </location>
</feature>
<keyword evidence="3" id="KW-0472">Membrane</keyword>
<dbReference type="EMBL" id="CP049257">
    <property type="protein sequence ID" value="QIG43355.1"/>
    <property type="molecule type" value="Genomic_DNA"/>
</dbReference>
<gene>
    <name evidence="5" type="ORF">G5V58_11785</name>
</gene>
<feature type="signal peptide" evidence="4">
    <location>
        <begin position="1"/>
        <end position="31"/>
    </location>
</feature>
<evidence type="ECO:0000256" key="2">
    <source>
        <dbReference type="SAM" id="MobiDB-lite"/>
    </source>
</evidence>
<dbReference type="PANTHER" id="PTHR23303:SF14">
    <property type="entry name" value="BOS COMPLEX SUBUNIT NOMO1-RELATED"/>
    <property type="match status" value="1"/>
</dbReference>
<name>A0A6G6WE26_9ACTN</name>
<dbReference type="InterPro" id="IPR006311">
    <property type="entry name" value="TAT_signal"/>
</dbReference>
<keyword evidence="1 4" id="KW-0732">Signal</keyword>
<keyword evidence="3" id="KW-0812">Transmembrane</keyword>
<evidence type="ECO:0000256" key="3">
    <source>
        <dbReference type="SAM" id="Phobius"/>
    </source>
</evidence>
<dbReference type="InterPro" id="IPR008969">
    <property type="entry name" value="CarboxyPept-like_regulatory"/>
</dbReference>
<dbReference type="Gene3D" id="2.60.40.1120">
    <property type="entry name" value="Carboxypeptidase-like, regulatory domain"/>
    <property type="match status" value="1"/>
</dbReference>
<feature type="chain" id="PRO_5026121873" evidence="4">
    <location>
        <begin position="32"/>
        <end position="695"/>
    </location>
</feature>
<dbReference type="SUPFAM" id="SSF49464">
    <property type="entry name" value="Carboxypeptidase regulatory domain-like"/>
    <property type="match status" value="1"/>
</dbReference>
<dbReference type="Pfam" id="PF13620">
    <property type="entry name" value="CarboxypepD_reg"/>
    <property type="match status" value="3"/>
</dbReference>
<evidence type="ECO:0000256" key="4">
    <source>
        <dbReference type="SAM" id="SignalP"/>
    </source>
</evidence>